<dbReference type="SMART" id="SM00219">
    <property type="entry name" value="TyrKc"/>
    <property type="match status" value="1"/>
</dbReference>
<feature type="region of interest" description="Disordered" evidence="9">
    <location>
        <begin position="450"/>
        <end position="554"/>
    </location>
</feature>
<dbReference type="Proteomes" id="UP000008068">
    <property type="component" value="Unassembled WGS sequence"/>
</dbReference>
<dbReference type="OMA" id="WYHGVMF"/>
<accession>G0MCH1</accession>
<dbReference type="SMART" id="SM00252">
    <property type="entry name" value="SH2"/>
    <property type="match status" value="1"/>
</dbReference>
<dbReference type="InterPro" id="IPR050198">
    <property type="entry name" value="Non-receptor_tyrosine_kinases"/>
</dbReference>
<sequence>MPKKDQNSCQTAEAIIGKRESNTNLNVDGLIPIDGAGGTAEGGNTTDLERSGSFPDLQHNGLVTSDDEYVRNWLLQYAWYHGVMFGRVAEKLLIWENAWLVRRCVLKSSRFLCVSANVDGKVTHFPLNVNVEGWCCARLLEKYPQLTGKRFPHIWQLLDAWSLCTNYIVPVPRPSTVLMHSAITLENALGRGSFGEVFKAKYMAKGATEAIEVAAKRLIGDAKRPQLQDFCNEASVMALLDHRNVVAFYGFAPLQTPLILVMELVPGGDLKKYLKNTPGIPNKQIVLFALDISSGMNHLASRKVIHRDLAARNCLITKDLRVKISDFGLSVNETEVTVKNLRKAPIRWLAPETLTKGIFNQKTDVWAYGVLVTELMIRCAHDPLHPRDLKNVAKWIKDSDHPHRIEDGEPRELAEIVDACCEKSISSRLDFQAVKKRVAKIHQKMADLELAHALSPNPNPATNIEKKKSEDRKSNTDRRSNTSTDRRASNTTLTRKKSRDQTKRKERTNERKSKGSSGGMPGDKGKVKLVSNRRKEKNQPMQVPAGMSPNPSAR</sequence>
<dbReference type="InterPro" id="IPR036860">
    <property type="entry name" value="SH2_dom_sf"/>
</dbReference>
<keyword evidence="1 8" id="KW-0808">Transferase</keyword>
<dbReference type="CDD" id="cd00173">
    <property type="entry name" value="SH2"/>
    <property type="match status" value="1"/>
</dbReference>
<dbReference type="PRINTS" id="PR00109">
    <property type="entry name" value="TYRKINASE"/>
</dbReference>
<dbReference type="SUPFAM" id="SSF56112">
    <property type="entry name" value="Protein kinase-like (PK-like)"/>
    <property type="match status" value="1"/>
</dbReference>
<evidence type="ECO:0000313" key="12">
    <source>
        <dbReference type="Proteomes" id="UP000008068"/>
    </source>
</evidence>
<feature type="compositionally biased region" description="Basic and acidic residues" evidence="9">
    <location>
        <begin position="499"/>
        <end position="513"/>
    </location>
</feature>
<dbReference type="Pfam" id="PF07714">
    <property type="entry name" value="PK_Tyr_Ser-Thr"/>
    <property type="match status" value="1"/>
</dbReference>
<feature type="compositionally biased region" description="Basic and acidic residues" evidence="9">
    <location>
        <begin position="464"/>
        <end position="488"/>
    </location>
</feature>
<dbReference type="InterPro" id="IPR020635">
    <property type="entry name" value="Tyr_kinase_cat_dom"/>
</dbReference>
<dbReference type="InterPro" id="IPR001245">
    <property type="entry name" value="Ser-Thr/Tyr_kinase_cat_dom"/>
</dbReference>
<dbReference type="CDD" id="cd00192">
    <property type="entry name" value="PTKc"/>
    <property type="match status" value="1"/>
</dbReference>
<keyword evidence="2 7" id="KW-0547">Nucleotide-binding</keyword>
<dbReference type="eggNOG" id="KOG0194">
    <property type="taxonomic scope" value="Eukaryota"/>
</dbReference>
<evidence type="ECO:0000256" key="6">
    <source>
        <dbReference type="ARBA" id="ARBA00051245"/>
    </source>
</evidence>
<reference evidence="12" key="1">
    <citation type="submission" date="2011-07" db="EMBL/GenBank/DDBJ databases">
        <authorList>
            <consortium name="Caenorhabditis brenneri Sequencing and Analysis Consortium"/>
            <person name="Wilson R.K."/>
        </authorList>
    </citation>
    <scope>NUCLEOTIDE SEQUENCE [LARGE SCALE GENOMIC DNA]</scope>
    <source>
        <strain evidence="12">PB2801</strain>
    </source>
</reference>
<feature type="domain" description="Protein kinase" evidence="10">
    <location>
        <begin position="183"/>
        <end position="445"/>
    </location>
</feature>
<dbReference type="PANTHER" id="PTHR24418">
    <property type="entry name" value="TYROSINE-PROTEIN KINASE"/>
    <property type="match status" value="1"/>
</dbReference>
<evidence type="ECO:0000256" key="7">
    <source>
        <dbReference type="PROSITE-ProRule" id="PRU10141"/>
    </source>
</evidence>
<dbReference type="EMBL" id="GL379789">
    <property type="protein sequence ID" value="EGT45550.1"/>
    <property type="molecule type" value="Genomic_DNA"/>
</dbReference>
<dbReference type="InterPro" id="IPR000719">
    <property type="entry name" value="Prot_kinase_dom"/>
</dbReference>
<dbReference type="InterPro" id="IPR017441">
    <property type="entry name" value="Protein_kinase_ATP_BS"/>
</dbReference>
<dbReference type="AlphaFoldDB" id="G0MCH1"/>
<evidence type="ECO:0000259" key="10">
    <source>
        <dbReference type="PROSITE" id="PS50011"/>
    </source>
</evidence>
<dbReference type="GO" id="GO:0005524">
    <property type="term" value="F:ATP binding"/>
    <property type="evidence" value="ECO:0007669"/>
    <property type="project" value="UniProtKB-UniRule"/>
</dbReference>
<evidence type="ECO:0000256" key="5">
    <source>
        <dbReference type="ARBA" id="ARBA00023137"/>
    </source>
</evidence>
<dbReference type="FunCoup" id="G0MCH1">
    <property type="interactions" value="1"/>
</dbReference>
<dbReference type="GO" id="GO:0004715">
    <property type="term" value="F:non-membrane spanning protein tyrosine kinase activity"/>
    <property type="evidence" value="ECO:0007669"/>
    <property type="project" value="UniProtKB-EC"/>
</dbReference>
<protein>
    <recommendedName>
        <fullName evidence="8">Tyrosine-protein kinase</fullName>
        <ecNumber evidence="8">2.7.10.2</ecNumber>
    </recommendedName>
</protein>
<dbReference type="InterPro" id="IPR011009">
    <property type="entry name" value="Kinase-like_dom_sf"/>
</dbReference>
<dbReference type="PROSITE" id="PS50011">
    <property type="entry name" value="PROTEIN_KINASE_DOM"/>
    <property type="match status" value="1"/>
</dbReference>
<dbReference type="Gene3D" id="1.10.510.10">
    <property type="entry name" value="Transferase(Phosphotransferase) domain 1"/>
    <property type="match status" value="1"/>
</dbReference>
<gene>
    <name evidence="11" type="primary">Cbn-kin-21</name>
    <name evidence="11" type="ORF">CAEBREN_09656</name>
</gene>
<evidence type="ECO:0000256" key="9">
    <source>
        <dbReference type="SAM" id="MobiDB-lite"/>
    </source>
</evidence>
<dbReference type="InterPro" id="IPR000980">
    <property type="entry name" value="SH2"/>
</dbReference>
<evidence type="ECO:0000256" key="8">
    <source>
        <dbReference type="RuleBase" id="RU362096"/>
    </source>
</evidence>
<evidence type="ECO:0000313" key="11">
    <source>
        <dbReference type="EMBL" id="EGT45550.1"/>
    </source>
</evidence>
<dbReference type="HOGENOM" id="CLU_000288_7_2_1"/>
<feature type="binding site" evidence="7">
    <location>
        <position position="216"/>
    </location>
    <ligand>
        <name>ATP</name>
        <dbReference type="ChEBI" id="CHEBI:30616"/>
    </ligand>
</feature>
<dbReference type="EC" id="2.7.10.2" evidence="8"/>
<dbReference type="OrthoDB" id="4062651at2759"/>
<evidence type="ECO:0000256" key="1">
    <source>
        <dbReference type="ARBA" id="ARBA00022679"/>
    </source>
</evidence>
<keyword evidence="5 8" id="KW-0829">Tyrosine-protein kinase</keyword>
<organism evidence="12">
    <name type="scientific">Caenorhabditis brenneri</name>
    <name type="common">Nematode worm</name>
    <dbReference type="NCBI Taxonomy" id="135651"/>
    <lineage>
        <taxon>Eukaryota</taxon>
        <taxon>Metazoa</taxon>
        <taxon>Ecdysozoa</taxon>
        <taxon>Nematoda</taxon>
        <taxon>Chromadorea</taxon>
        <taxon>Rhabditida</taxon>
        <taxon>Rhabditina</taxon>
        <taxon>Rhabditomorpha</taxon>
        <taxon>Rhabditoidea</taxon>
        <taxon>Rhabditidae</taxon>
        <taxon>Peloderinae</taxon>
        <taxon>Caenorhabditis</taxon>
    </lineage>
</organism>
<proteinExistence type="inferred from homology"/>
<dbReference type="Gene3D" id="3.30.505.10">
    <property type="entry name" value="SH2 domain"/>
    <property type="match status" value="1"/>
</dbReference>
<evidence type="ECO:0000256" key="3">
    <source>
        <dbReference type="ARBA" id="ARBA00022777"/>
    </source>
</evidence>
<dbReference type="InParanoid" id="G0MCH1"/>
<dbReference type="PROSITE" id="PS00107">
    <property type="entry name" value="PROTEIN_KINASE_ATP"/>
    <property type="match status" value="1"/>
</dbReference>
<keyword evidence="3 8" id="KW-0418">Kinase</keyword>
<dbReference type="SUPFAM" id="SSF55550">
    <property type="entry name" value="SH2 domain"/>
    <property type="match status" value="1"/>
</dbReference>
<dbReference type="STRING" id="135651.G0MCH1"/>
<comment type="catalytic activity">
    <reaction evidence="6 8">
        <text>L-tyrosyl-[protein] + ATP = O-phospho-L-tyrosyl-[protein] + ADP + H(+)</text>
        <dbReference type="Rhea" id="RHEA:10596"/>
        <dbReference type="Rhea" id="RHEA-COMP:10136"/>
        <dbReference type="Rhea" id="RHEA-COMP:20101"/>
        <dbReference type="ChEBI" id="CHEBI:15378"/>
        <dbReference type="ChEBI" id="CHEBI:30616"/>
        <dbReference type="ChEBI" id="CHEBI:46858"/>
        <dbReference type="ChEBI" id="CHEBI:61978"/>
        <dbReference type="ChEBI" id="CHEBI:456216"/>
        <dbReference type="EC" id="2.7.10.2"/>
    </reaction>
</comment>
<name>G0MCH1_CAEBE</name>
<evidence type="ECO:0000256" key="2">
    <source>
        <dbReference type="ARBA" id="ARBA00022741"/>
    </source>
</evidence>
<keyword evidence="4 7" id="KW-0067">ATP-binding</keyword>
<dbReference type="PROSITE" id="PS00109">
    <property type="entry name" value="PROTEIN_KINASE_TYR"/>
    <property type="match status" value="1"/>
</dbReference>
<dbReference type="InterPro" id="IPR008266">
    <property type="entry name" value="Tyr_kinase_AS"/>
</dbReference>
<evidence type="ECO:0000256" key="4">
    <source>
        <dbReference type="ARBA" id="ARBA00022840"/>
    </source>
</evidence>
<keyword evidence="12" id="KW-1185">Reference proteome</keyword>
<comment type="similarity">
    <text evidence="8">Belongs to the protein kinase superfamily. Tyr protein kinase family.</text>
</comment>